<dbReference type="RefSeq" id="WP_074446370.1">
    <property type="nucleotide sequence ID" value="NZ_FMBM01000003.1"/>
</dbReference>
<dbReference type="Proteomes" id="UP000050497">
    <property type="component" value="Unassembled WGS sequence"/>
</dbReference>
<dbReference type="GO" id="GO:0016829">
    <property type="term" value="F:lyase activity"/>
    <property type="evidence" value="ECO:0007669"/>
    <property type="project" value="InterPro"/>
</dbReference>
<dbReference type="Pfam" id="PF07940">
    <property type="entry name" value="Hepar_II_III_C"/>
    <property type="match status" value="1"/>
</dbReference>
<dbReference type="Gene3D" id="1.50.10.100">
    <property type="entry name" value="Chondroitin AC/alginate lyase"/>
    <property type="match status" value="1"/>
</dbReference>
<dbReference type="Proteomes" id="UP000182800">
    <property type="component" value="Unassembled WGS sequence"/>
</dbReference>
<dbReference type="InterPro" id="IPR012480">
    <property type="entry name" value="Hepar_II_III_C"/>
</dbReference>
<evidence type="ECO:0000313" key="4">
    <source>
        <dbReference type="EMBL" id="SCC82562.1"/>
    </source>
</evidence>
<evidence type="ECO:0000313" key="3">
    <source>
        <dbReference type="EMBL" id="KPQ12761.1"/>
    </source>
</evidence>
<sequence>MSARSDRWHIYGLALREAGRALRDGARRVLGIGSVRKRVPERLLIVPPDLRTSDATIANDIYAGSFVFGGRAVTTGGRSPFSLTPPSRHWAELLYGFGWLRHLRAADTALARANARALVGEFLSRPPDPAARETDVSARRVIAFLSQSPLILDGADHAFYHKLMRALGRDLRRLQRAMLSHPRPLARLRAAVAVTYAGLSLEGFEGVARRASRILARELEAQILPDGGHVGRNPRTVLELLLDLLPLKQVYLARGIEPPGELLKALDRIPPLLRLMRHGDGTLALFNGMGSTPVDHLTTLLFYDEARGSPLQRALVSGFERIEARDALLIADTGACPPAIHAAEAGAGPGAFEFSVRGQRMIVNCGAPRGHDDPIALPARSTAAHSTLGIADTSCAQFLTETGWIGRRLVARWLIRRLGPVMLRGPRAVRVERPSPLRFRMSHDGYAPAFGITHERRITLAPDGDMLEGEDRIEGDFTGAPATRAEIRFHLHPAIRASLAQAGRIAMLVLPDGEAWQARAPGLTFALEESVFLAATDGARKSEQLVLRFDLAGAAPVQWRFERLTGAR</sequence>
<reference evidence="3 5" key="1">
    <citation type="submission" date="2015-09" db="EMBL/GenBank/DDBJ databases">
        <title>Identification and resolution of microdiversity through metagenomic sequencing of parallel consortia.</title>
        <authorList>
            <person name="Nelson W.C."/>
            <person name="Romine M.F."/>
            <person name="Lindemann S.R."/>
        </authorList>
    </citation>
    <scope>NUCLEOTIDE SEQUENCE [LARGE SCALE GENOMIC DNA]</scope>
    <source>
        <strain evidence="3">HL-109</strain>
    </source>
</reference>
<feature type="domain" description="Heparinase II/III-like C-terminal" evidence="2">
    <location>
        <begin position="307"/>
        <end position="559"/>
    </location>
</feature>
<dbReference type="OrthoDB" id="9787373at2"/>
<accession>A0A0P7YE71</accession>
<organism evidence="3 5">
    <name type="scientific">Saliniramus fredricksonii</name>
    <dbReference type="NCBI Taxonomy" id="1653334"/>
    <lineage>
        <taxon>Bacteria</taxon>
        <taxon>Pseudomonadati</taxon>
        <taxon>Pseudomonadota</taxon>
        <taxon>Alphaproteobacteria</taxon>
        <taxon>Hyphomicrobiales</taxon>
        <taxon>Salinarimonadaceae</taxon>
        <taxon>Saliniramus</taxon>
    </lineage>
</organism>
<dbReference type="GO" id="GO:0030313">
    <property type="term" value="C:cell envelope"/>
    <property type="evidence" value="ECO:0007669"/>
    <property type="project" value="UniProtKB-SubCell"/>
</dbReference>
<comment type="caution">
    <text evidence="3">The sequence shown here is derived from an EMBL/GenBank/DDBJ whole genome shotgun (WGS) entry which is preliminary data.</text>
</comment>
<reference evidence="4 6" key="2">
    <citation type="submission" date="2016-08" db="EMBL/GenBank/DDBJ databases">
        <authorList>
            <person name="Varghese N."/>
            <person name="Submissions Spin"/>
        </authorList>
    </citation>
    <scope>NUCLEOTIDE SEQUENCE [LARGE SCALE GENOMIC DNA]</scope>
    <source>
        <strain evidence="4 6">HL-109</strain>
    </source>
</reference>
<protein>
    <submittedName>
        <fullName evidence="4">Uncharacterized conserved protein, heparinase superfamily</fullName>
    </submittedName>
</protein>
<evidence type="ECO:0000313" key="5">
    <source>
        <dbReference type="Proteomes" id="UP000050497"/>
    </source>
</evidence>
<evidence type="ECO:0000313" key="6">
    <source>
        <dbReference type="Proteomes" id="UP000182800"/>
    </source>
</evidence>
<proteinExistence type="predicted"/>
<evidence type="ECO:0000259" key="2">
    <source>
        <dbReference type="Pfam" id="PF07940"/>
    </source>
</evidence>
<dbReference type="Gene3D" id="2.70.98.70">
    <property type="match status" value="1"/>
</dbReference>
<keyword evidence="6" id="KW-1185">Reference proteome</keyword>
<dbReference type="EMBL" id="FMBM01000003">
    <property type="protein sequence ID" value="SCC82562.1"/>
    <property type="molecule type" value="Genomic_DNA"/>
</dbReference>
<evidence type="ECO:0000256" key="1">
    <source>
        <dbReference type="ARBA" id="ARBA00004196"/>
    </source>
</evidence>
<gene>
    <name evidence="4" type="ORF">GA0071312_3568</name>
    <name evidence="3" type="ORF">HLUCCO17_01305</name>
</gene>
<name>A0A0P7YE71_9HYPH</name>
<dbReference type="STRING" id="1653334.GA0071312_3568"/>
<dbReference type="AlphaFoldDB" id="A0A0P7YE71"/>
<dbReference type="InterPro" id="IPR008929">
    <property type="entry name" value="Chondroitin_lyas"/>
</dbReference>
<dbReference type="PATRIC" id="fig|1653334.4.peg.2021"/>
<comment type="subcellular location">
    <subcellularLocation>
        <location evidence="1">Cell envelope</location>
    </subcellularLocation>
</comment>
<dbReference type="EMBL" id="LJSX01000001">
    <property type="protein sequence ID" value="KPQ12761.1"/>
    <property type="molecule type" value="Genomic_DNA"/>
</dbReference>